<accession>G4TUE8</accession>
<feature type="compositionally biased region" description="Basic and acidic residues" evidence="1">
    <location>
        <begin position="509"/>
        <end position="519"/>
    </location>
</feature>
<feature type="compositionally biased region" description="Polar residues" evidence="1">
    <location>
        <begin position="589"/>
        <end position="610"/>
    </location>
</feature>
<dbReference type="EMBL" id="CAFZ01000376">
    <property type="protein sequence ID" value="CCA74941.1"/>
    <property type="molecule type" value="Genomic_DNA"/>
</dbReference>
<dbReference type="OrthoDB" id="3143779at2759"/>
<reference evidence="2 3" key="1">
    <citation type="journal article" date="2011" name="PLoS Pathog.">
        <title>Endophytic Life Strategies Decoded by Genome and Transcriptome Analyses of the Mutualistic Root Symbiont Piriformospora indica.</title>
        <authorList>
            <person name="Zuccaro A."/>
            <person name="Lahrmann U."/>
            <person name="Guldener U."/>
            <person name="Langen G."/>
            <person name="Pfiffi S."/>
            <person name="Biedenkopf D."/>
            <person name="Wong P."/>
            <person name="Samans B."/>
            <person name="Grimm C."/>
            <person name="Basiewicz M."/>
            <person name="Murat C."/>
            <person name="Martin F."/>
            <person name="Kogel K.H."/>
        </authorList>
    </citation>
    <scope>NUCLEOTIDE SEQUENCE [LARGE SCALE GENOMIC DNA]</scope>
    <source>
        <strain evidence="2 3">DSM 11827</strain>
    </source>
</reference>
<comment type="caution">
    <text evidence="2">The sequence shown here is derived from an EMBL/GenBank/DDBJ whole genome shotgun (WGS) entry which is preliminary data.</text>
</comment>
<protein>
    <submittedName>
        <fullName evidence="2">Uncharacterized protein</fullName>
    </submittedName>
</protein>
<feature type="region of interest" description="Disordered" evidence="1">
    <location>
        <begin position="448"/>
        <end position="662"/>
    </location>
</feature>
<proteinExistence type="predicted"/>
<dbReference type="AlphaFoldDB" id="G4TUE8"/>
<dbReference type="Proteomes" id="UP000007148">
    <property type="component" value="Unassembled WGS sequence"/>
</dbReference>
<organism evidence="2 3">
    <name type="scientific">Serendipita indica (strain DSM 11827)</name>
    <name type="common">Root endophyte fungus</name>
    <name type="synonym">Piriformospora indica</name>
    <dbReference type="NCBI Taxonomy" id="1109443"/>
    <lineage>
        <taxon>Eukaryota</taxon>
        <taxon>Fungi</taxon>
        <taxon>Dikarya</taxon>
        <taxon>Basidiomycota</taxon>
        <taxon>Agaricomycotina</taxon>
        <taxon>Agaricomycetes</taxon>
        <taxon>Sebacinales</taxon>
        <taxon>Serendipitaceae</taxon>
        <taxon>Serendipita</taxon>
    </lineage>
</organism>
<feature type="compositionally biased region" description="Polar residues" evidence="1">
    <location>
        <begin position="637"/>
        <end position="648"/>
    </location>
</feature>
<sequence length="1128" mass="127883">MDNTLRTLFQVPAIIEQLLTHEPWSAYDAYTTWSRPHPVVGLASQPPSGWIPINTVDRLHGRFANVNYHIYDQDPRIVALVSLNPSYPRVPPYPGIPPPSFQEFVHPDCIFSDGSHGAFEARRYPQEFNPQKPWLPFHELDQSISVSVQQPEHWSATSLFDFGRTQETSMTGGHWDLAKVKTLLERRLEAERILSELSKQPLKDVQSLEDSTVYAHLEKFRKTLPFYEELSISHVERWTTWGEGRDIIGRLLRYVAEILAIGRWISQLQTPSSRATTTLLMGTWAGSITSLQEWEFLLVANSPLYAVFWVPSEHVLCSTATLHGLRANLDGDERFRIDPFASRLPFKGIISNTYLAVIRHSRVPPINHQYRPKAMLIVELPSNIVALDPPAGRLSLPAHIPRNSSFLSWNAYIFDDQWVHRHHPCATSPDEVLENRWRHILRLSGNPNPLLGVTVQKAPRHHHTSSSDSSRRARPRSRSRSPYQRRRDFSSSSSRHARPRSRSRSPVPRRRDFSPDSSRHARPRSYLRLIRSPSASHSKPSHQYSHHSSSRSDHEPRARSPVRGRAYKHESSDSQDSSRSARIHKLRYQTPSPLAQRFKQSQTRSHSRSSLPKDLSEHPTKRLQPSPVGSEAKPSFVNASSGSTSNPPVKSEEPEGSVPMNAKTSDITSICIPVSTFWRNQKVNATQIREGRLRAAAYLASRLNQSKAPDSSTLGATGFGRHSLVEALYMHPSSGQTIRCYPLRIANVRLNFNTPSDAHVQFIRLAKDIQFGDIIMFALNIEVDHTLTIDVGFRFAEDAFCMWARDGCNISGNSWKISPIKSVTGKCRLATPTPAFRPKHERLRLFQDALAAESNVQCCRDTDAIDDDCHHQLGLFYPVLLDSPNTSCPSHGSSLGHGSAVPLFEVLHPDSTIDHWSWHGLDDHFGIQWQDSWEIPPEPPKPPPPRNASISRLQRSGLSSIYIPTTSTPQFENPTHEMTGVEWRNSWRKSLHCANLKVKLWNARPDIITLPALPNFDLMAPSVDDDTKDPLPRWLPKFIMLWRWYTDCTNLVTTAKMNLLQTEVTDSGTTATTFDQLPRISTGVQRSAVALRESWTSLEQSLSATERLHLFYGRTYLSVYLEINRAMG</sequence>
<evidence type="ECO:0000256" key="1">
    <source>
        <dbReference type="SAM" id="MobiDB-lite"/>
    </source>
</evidence>
<evidence type="ECO:0000313" key="3">
    <source>
        <dbReference type="Proteomes" id="UP000007148"/>
    </source>
</evidence>
<dbReference type="HOGENOM" id="CLU_279409_0_0_1"/>
<gene>
    <name evidence="2" type="ORF">PIIN_08921</name>
</gene>
<feature type="compositionally biased region" description="Pro residues" evidence="1">
    <location>
        <begin position="936"/>
        <end position="946"/>
    </location>
</feature>
<name>G4TUE8_SERID</name>
<feature type="region of interest" description="Disordered" evidence="1">
    <location>
        <begin position="931"/>
        <end position="950"/>
    </location>
</feature>
<evidence type="ECO:0000313" key="2">
    <source>
        <dbReference type="EMBL" id="CCA74941.1"/>
    </source>
</evidence>
<dbReference type="STRING" id="1109443.G4TUE8"/>
<dbReference type="InParanoid" id="G4TUE8"/>
<keyword evidence="3" id="KW-1185">Reference proteome</keyword>